<dbReference type="SUPFAM" id="SSF46689">
    <property type="entry name" value="Homeodomain-like"/>
    <property type="match status" value="1"/>
</dbReference>
<evidence type="ECO:0000313" key="5">
    <source>
        <dbReference type="Proteomes" id="UP000050911"/>
    </source>
</evidence>
<dbReference type="PATRIC" id="fig|1302272.5.peg.1618"/>
<feature type="DNA-binding region" description="H-T-H motif" evidence="2">
    <location>
        <begin position="41"/>
        <end position="60"/>
    </location>
</feature>
<dbReference type="Gene3D" id="1.10.357.10">
    <property type="entry name" value="Tetracycline Repressor, domain 2"/>
    <property type="match status" value="1"/>
</dbReference>
<dbReference type="InterPro" id="IPR009057">
    <property type="entry name" value="Homeodomain-like_sf"/>
</dbReference>
<organism evidence="4 5">
    <name type="scientific">Secundilactobacillus kimchicus JCM 15530</name>
    <dbReference type="NCBI Taxonomy" id="1302272"/>
    <lineage>
        <taxon>Bacteria</taxon>
        <taxon>Bacillati</taxon>
        <taxon>Bacillota</taxon>
        <taxon>Bacilli</taxon>
        <taxon>Lactobacillales</taxon>
        <taxon>Lactobacillaceae</taxon>
        <taxon>Secundilactobacillus</taxon>
    </lineage>
</organism>
<evidence type="ECO:0000256" key="2">
    <source>
        <dbReference type="PROSITE-ProRule" id="PRU00335"/>
    </source>
</evidence>
<dbReference type="EMBL" id="AZCX01000003">
    <property type="protein sequence ID" value="KRK48494.1"/>
    <property type="molecule type" value="Genomic_DNA"/>
</dbReference>
<keyword evidence="5" id="KW-1185">Reference proteome</keyword>
<dbReference type="RefSeq" id="WP_056942310.1">
    <property type="nucleotide sequence ID" value="NZ_AZCX01000003.1"/>
</dbReference>
<gene>
    <name evidence="4" type="ORF">FC96_GL001602</name>
</gene>
<accession>A0A0R1HNS0</accession>
<evidence type="ECO:0000313" key="4">
    <source>
        <dbReference type="EMBL" id="KRK48494.1"/>
    </source>
</evidence>
<dbReference type="OrthoDB" id="9810250at2"/>
<dbReference type="STRING" id="1302272.FC96_GL001602"/>
<reference evidence="4 5" key="1">
    <citation type="journal article" date="2015" name="Genome Announc.">
        <title>Expanding the biotechnology potential of lactobacilli through comparative genomics of 213 strains and associated genera.</title>
        <authorList>
            <person name="Sun Z."/>
            <person name="Harris H.M."/>
            <person name="McCann A."/>
            <person name="Guo C."/>
            <person name="Argimon S."/>
            <person name="Zhang W."/>
            <person name="Yang X."/>
            <person name="Jeffery I.B."/>
            <person name="Cooney J.C."/>
            <person name="Kagawa T.F."/>
            <person name="Liu W."/>
            <person name="Song Y."/>
            <person name="Salvetti E."/>
            <person name="Wrobel A."/>
            <person name="Rasinkangas P."/>
            <person name="Parkhill J."/>
            <person name="Rea M.C."/>
            <person name="O'Sullivan O."/>
            <person name="Ritari J."/>
            <person name="Douillard F.P."/>
            <person name="Paul Ross R."/>
            <person name="Yang R."/>
            <person name="Briner A.E."/>
            <person name="Felis G.E."/>
            <person name="de Vos W.M."/>
            <person name="Barrangou R."/>
            <person name="Klaenhammer T.R."/>
            <person name="Caufield P.W."/>
            <person name="Cui Y."/>
            <person name="Zhang H."/>
            <person name="O'Toole P.W."/>
        </authorList>
    </citation>
    <scope>NUCLEOTIDE SEQUENCE [LARGE SCALE GENOMIC DNA]</scope>
    <source>
        <strain evidence="4 5">JCM 15530</strain>
    </source>
</reference>
<sequence length="184" mass="21064">MEKVFLNEPVKINRRKQRTEEKLYNALLAAYQDQDDFNRIEIKAFCERAGVSRATFYRLHPNLADVLLAQFVRLISRLAQQINALNQVDFESWSTVAVSEIEDHLVLFKLVKWAGIQESVEALLSETILKGMAENGCSTANQQFVSQFIGSSLLQFARQVAENPTPLTRCQTLALYRRLMPKVE</sequence>
<dbReference type="InterPro" id="IPR001647">
    <property type="entry name" value="HTH_TetR"/>
</dbReference>
<dbReference type="AlphaFoldDB" id="A0A0R1HNS0"/>
<keyword evidence="1 2" id="KW-0238">DNA-binding</keyword>
<dbReference type="PROSITE" id="PS50977">
    <property type="entry name" value="HTH_TETR_2"/>
    <property type="match status" value="1"/>
</dbReference>
<dbReference type="GO" id="GO:0003677">
    <property type="term" value="F:DNA binding"/>
    <property type="evidence" value="ECO:0007669"/>
    <property type="project" value="UniProtKB-UniRule"/>
</dbReference>
<proteinExistence type="predicted"/>
<dbReference type="Proteomes" id="UP000050911">
    <property type="component" value="Unassembled WGS sequence"/>
</dbReference>
<evidence type="ECO:0000256" key="1">
    <source>
        <dbReference type="ARBA" id="ARBA00023125"/>
    </source>
</evidence>
<feature type="domain" description="HTH tetR-type" evidence="3">
    <location>
        <begin position="17"/>
        <end position="78"/>
    </location>
</feature>
<protein>
    <recommendedName>
        <fullName evidence="3">HTH tetR-type domain-containing protein</fullName>
    </recommendedName>
</protein>
<name>A0A0R1HNS0_9LACO</name>
<evidence type="ECO:0000259" key="3">
    <source>
        <dbReference type="PROSITE" id="PS50977"/>
    </source>
</evidence>
<comment type="caution">
    <text evidence="4">The sequence shown here is derived from an EMBL/GenBank/DDBJ whole genome shotgun (WGS) entry which is preliminary data.</text>
</comment>